<protein>
    <submittedName>
        <fullName evidence="2">Uncharacterized protein</fullName>
    </submittedName>
</protein>
<evidence type="ECO:0000313" key="2">
    <source>
        <dbReference type="WBParaSite" id="ACRNAN_scaffold20903.g22104.t1"/>
    </source>
</evidence>
<evidence type="ECO:0000313" key="1">
    <source>
        <dbReference type="Proteomes" id="UP000887540"/>
    </source>
</evidence>
<sequence>IVMEHQHLENSVMVPIGSRFTGARIVQFMCDFLVIIHQQSYLKQGEDVVENGQIVLLYAVELLG</sequence>
<accession>A0A914DAS8</accession>
<proteinExistence type="predicted"/>
<dbReference type="WBParaSite" id="ACRNAN_scaffold20903.g22104.t1">
    <property type="protein sequence ID" value="ACRNAN_scaffold20903.g22104.t1"/>
    <property type="gene ID" value="ACRNAN_scaffold20903.g22104"/>
</dbReference>
<organism evidence="1 2">
    <name type="scientific">Acrobeloides nanus</name>
    <dbReference type="NCBI Taxonomy" id="290746"/>
    <lineage>
        <taxon>Eukaryota</taxon>
        <taxon>Metazoa</taxon>
        <taxon>Ecdysozoa</taxon>
        <taxon>Nematoda</taxon>
        <taxon>Chromadorea</taxon>
        <taxon>Rhabditida</taxon>
        <taxon>Tylenchina</taxon>
        <taxon>Cephalobomorpha</taxon>
        <taxon>Cephaloboidea</taxon>
        <taxon>Cephalobidae</taxon>
        <taxon>Acrobeloides</taxon>
    </lineage>
</organism>
<reference evidence="2" key="1">
    <citation type="submission" date="2022-11" db="UniProtKB">
        <authorList>
            <consortium name="WormBaseParasite"/>
        </authorList>
    </citation>
    <scope>IDENTIFICATION</scope>
</reference>
<name>A0A914DAS8_9BILA</name>
<dbReference type="AlphaFoldDB" id="A0A914DAS8"/>
<dbReference type="Proteomes" id="UP000887540">
    <property type="component" value="Unplaced"/>
</dbReference>
<keyword evidence="1" id="KW-1185">Reference proteome</keyword>